<keyword evidence="2" id="KW-1133">Transmembrane helix</keyword>
<evidence type="ECO:0000256" key="2">
    <source>
        <dbReference type="SAM" id="Phobius"/>
    </source>
</evidence>
<reference evidence="3 4" key="1">
    <citation type="submission" date="2016-10" db="EMBL/GenBank/DDBJ databases">
        <authorList>
            <person name="de Groot N.N."/>
        </authorList>
    </citation>
    <scope>NUCLEOTIDE SEQUENCE [LARGE SCALE GENOMIC DNA]</scope>
    <source>
        <strain evidence="4">P4-7,KCTC 19426,CECT 7604</strain>
    </source>
</reference>
<feature type="transmembrane region" description="Helical" evidence="2">
    <location>
        <begin position="35"/>
        <end position="52"/>
    </location>
</feature>
<organism evidence="3 4">
    <name type="scientific">Nakamurella panacisegetis</name>
    <dbReference type="NCBI Taxonomy" id="1090615"/>
    <lineage>
        <taxon>Bacteria</taxon>
        <taxon>Bacillati</taxon>
        <taxon>Actinomycetota</taxon>
        <taxon>Actinomycetes</taxon>
        <taxon>Nakamurellales</taxon>
        <taxon>Nakamurellaceae</taxon>
        <taxon>Nakamurella</taxon>
    </lineage>
</organism>
<feature type="region of interest" description="Disordered" evidence="1">
    <location>
        <begin position="131"/>
        <end position="160"/>
    </location>
</feature>
<keyword evidence="4" id="KW-1185">Reference proteome</keyword>
<keyword evidence="2" id="KW-0472">Membrane</keyword>
<dbReference type="AlphaFoldDB" id="A0A1H0I9T6"/>
<feature type="transmembrane region" description="Helical" evidence="2">
    <location>
        <begin position="102"/>
        <end position="121"/>
    </location>
</feature>
<feature type="transmembrane region" description="Helical" evidence="2">
    <location>
        <begin position="64"/>
        <end position="82"/>
    </location>
</feature>
<evidence type="ECO:0000313" key="3">
    <source>
        <dbReference type="EMBL" id="SDO28209.1"/>
    </source>
</evidence>
<dbReference type="EMBL" id="LT629710">
    <property type="protein sequence ID" value="SDO28209.1"/>
    <property type="molecule type" value="Genomic_DNA"/>
</dbReference>
<sequence length="160" mass="17022">MTRSPLDWILVGVLAALSGVVALYGVFFLPAYSGSVPLPLVIVPVALVVTLLPRLTYRLTGRMFAAALPVLVWFVVTVWLYLSSNRLYAGAPIAWRTGWQFMTLLGVCVLGAAASVGTLWGDHLHAQIQTRSGPPATGDGPGSGNLTPNSVQQVSDDRGY</sequence>
<dbReference type="Proteomes" id="UP000198741">
    <property type="component" value="Chromosome I"/>
</dbReference>
<proteinExistence type="predicted"/>
<evidence type="ECO:0000313" key="4">
    <source>
        <dbReference type="Proteomes" id="UP000198741"/>
    </source>
</evidence>
<accession>A0A1H0I9T6</accession>
<feature type="compositionally biased region" description="Polar residues" evidence="1">
    <location>
        <begin position="144"/>
        <end position="154"/>
    </location>
</feature>
<dbReference type="RefSeq" id="WP_090474336.1">
    <property type="nucleotide sequence ID" value="NZ_LT629710.1"/>
</dbReference>
<gene>
    <name evidence="3" type="ORF">SAMN04515671_0425</name>
</gene>
<evidence type="ECO:0000256" key="1">
    <source>
        <dbReference type="SAM" id="MobiDB-lite"/>
    </source>
</evidence>
<keyword evidence="2" id="KW-0812">Transmembrane</keyword>
<dbReference type="STRING" id="1090615.SAMN04515671_0425"/>
<protein>
    <submittedName>
        <fullName evidence="3">Uncharacterized protein</fullName>
    </submittedName>
</protein>
<feature type="transmembrane region" description="Helical" evidence="2">
    <location>
        <begin position="7"/>
        <end position="29"/>
    </location>
</feature>
<name>A0A1H0I9T6_9ACTN</name>